<feature type="transmembrane region" description="Helical" evidence="11">
    <location>
        <begin position="182"/>
        <end position="201"/>
    </location>
</feature>
<dbReference type="SMART" id="SM00304">
    <property type="entry name" value="HAMP"/>
    <property type="match status" value="1"/>
</dbReference>
<dbReference type="eggNOG" id="COG2205">
    <property type="taxonomic scope" value="Bacteria"/>
</dbReference>
<evidence type="ECO:0000256" key="9">
    <source>
        <dbReference type="ARBA" id="ARBA00023012"/>
    </source>
</evidence>
<dbReference type="InterPro" id="IPR003661">
    <property type="entry name" value="HisK_dim/P_dom"/>
</dbReference>
<evidence type="ECO:0000313" key="15">
    <source>
        <dbReference type="Proteomes" id="UP000008550"/>
    </source>
</evidence>
<protein>
    <recommendedName>
        <fullName evidence="3">histidine kinase</fullName>
        <ecNumber evidence="3">2.7.13.3</ecNumber>
    </recommendedName>
</protein>
<dbReference type="KEGG" id="hmo:HM1_1808"/>
<dbReference type="InterPro" id="IPR003660">
    <property type="entry name" value="HAMP_dom"/>
</dbReference>
<evidence type="ECO:0000256" key="5">
    <source>
        <dbReference type="ARBA" id="ARBA00022679"/>
    </source>
</evidence>
<dbReference type="SUPFAM" id="SSF55874">
    <property type="entry name" value="ATPase domain of HSP90 chaperone/DNA topoisomerase II/histidine kinase"/>
    <property type="match status" value="1"/>
</dbReference>
<dbReference type="HOGENOM" id="CLU_000445_89_6_9"/>
<evidence type="ECO:0000256" key="3">
    <source>
        <dbReference type="ARBA" id="ARBA00012438"/>
    </source>
</evidence>
<evidence type="ECO:0000256" key="6">
    <source>
        <dbReference type="ARBA" id="ARBA00022692"/>
    </source>
</evidence>
<proteinExistence type="predicted"/>
<dbReference type="PRINTS" id="PR00344">
    <property type="entry name" value="BCTRLSENSOR"/>
</dbReference>
<dbReference type="AlphaFoldDB" id="B0TF56"/>
<dbReference type="CDD" id="cd00075">
    <property type="entry name" value="HATPase"/>
    <property type="match status" value="1"/>
</dbReference>
<evidence type="ECO:0000256" key="8">
    <source>
        <dbReference type="ARBA" id="ARBA00022989"/>
    </source>
</evidence>
<evidence type="ECO:0000259" key="12">
    <source>
        <dbReference type="PROSITE" id="PS50109"/>
    </source>
</evidence>
<accession>B0TF56</accession>
<dbReference type="InterPro" id="IPR005467">
    <property type="entry name" value="His_kinase_dom"/>
</dbReference>
<dbReference type="Gene3D" id="6.10.340.10">
    <property type="match status" value="1"/>
</dbReference>
<dbReference type="Pfam" id="PF02518">
    <property type="entry name" value="HATPase_c"/>
    <property type="match status" value="1"/>
</dbReference>
<dbReference type="STRING" id="498761.HM1_1808"/>
<dbReference type="PROSITE" id="PS50885">
    <property type="entry name" value="HAMP"/>
    <property type="match status" value="1"/>
</dbReference>
<dbReference type="FunFam" id="1.10.287.130:FF:000001">
    <property type="entry name" value="Two-component sensor histidine kinase"/>
    <property type="match status" value="1"/>
</dbReference>
<dbReference type="Pfam" id="PF00512">
    <property type="entry name" value="HisKA"/>
    <property type="match status" value="1"/>
</dbReference>
<dbReference type="PROSITE" id="PS50109">
    <property type="entry name" value="HIS_KIN"/>
    <property type="match status" value="1"/>
</dbReference>
<organism evidence="14 15">
    <name type="scientific">Heliobacterium modesticaldum (strain ATCC 51547 / Ice1)</name>
    <dbReference type="NCBI Taxonomy" id="498761"/>
    <lineage>
        <taxon>Bacteria</taxon>
        <taxon>Bacillati</taxon>
        <taxon>Bacillota</taxon>
        <taxon>Clostridia</taxon>
        <taxon>Eubacteriales</taxon>
        <taxon>Heliobacteriaceae</taxon>
        <taxon>Heliomicrobium</taxon>
    </lineage>
</organism>
<evidence type="ECO:0000256" key="10">
    <source>
        <dbReference type="ARBA" id="ARBA00023136"/>
    </source>
</evidence>
<evidence type="ECO:0000313" key="14">
    <source>
        <dbReference type="EMBL" id="ABZ84373.1"/>
    </source>
</evidence>
<dbReference type="Pfam" id="PF00672">
    <property type="entry name" value="HAMP"/>
    <property type="match status" value="1"/>
</dbReference>
<evidence type="ECO:0000256" key="7">
    <source>
        <dbReference type="ARBA" id="ARBA00022777"/>
    </source>
</evidence>
<comment type="subcellular location">
    <subcellularLocation>
        <location evidence="2">Membrane</location>
    </subcellularLocation>
</comment>
<evidence type="ECO:0000256" key="11">
    <source>
        <dbReference type="SAM" id="Phobius"/>
    </source>
</evidence>
<dbReference type="InterPro" id="IPR050428">
    <property type="entry name" value="TCS_sensor_his_kinase"/>
</dbReference>
<name>B0TF56_HELMI</name>
<dbReference type="GO" id="GO:0000155">
    <property type="term" value="F:phosphorelay sensor kinase activity"/>
    <property type="evidence" value="ECO:0007669"/>
    <property type="project" value="InterPro"/>
</dbReference>
<keyword evidence="8 11" id="KW-1133">Transmembrane helix</keyword>
<evidence type="ECO:0000256" key="2">
    <source>
        <dbReference type="ARBA" id="ARBA00004370"/>
    </source>
</evidence>
<reference evidence="14 15" key="1">
    <citation type="journal article" date="2008" name="J. Bacteriol.">
        <title>The genome of Heliobacterium modesticaldum, a phototrophic representative of the Firmicutes containing the simplest photosynthetic apparatus.</title>
        <authorList>
            <person name="Sattley W.M."/>
            <person name="Madigan M.T."/>
            <person name="Swingley W.D."/>
            <person name="Cheung P.C."/>
            <person name="Clocksin K.M."/>
            <person name="Conrad A.L."/>
            <person name="Dejesa L.C."/>
            <person name="Honchak B.M."/>
            <person name="Jung D.O."/>
            <person name="Karbach L.E."/>
            <person name="Kurdoglu A."/>
            <person name="Lahiri S."/>
            <person name="Mastrian S.D."/>
            <person name="Page L.E."/>
            <person name="Taylor H.L."/>
            <person name="Wang Z.T."/>
            <person name="Raymond J."/>
            <person name="Chen M."/>
            <person name="Blankenship R.E."/>
            <person name="Touchman J.W."/>
        </authorList>
    </citation>
    <scope>NUCLEOTIDE SEQUENCE [LARGE SCALE GENOMIC DNA]</scope>
    <source>
        <strain evidence="15">ATCC 51547 / Ice1</strain>
    </source>
</reference>
<dbReference type="PANTHER" id="PTHR45436:SF5">
    <property type="entry name" value="SENSOR HISTIDINE KINASE TRCS"/>
    <property type="match status" value="1"/>
</dbReference>
<dbReference type="SUPFAM" id="SSF158472">
    <property type="entry name" value="HAMP domain-like"/>
    <property type="match status" value="1"/>
</dbReference>
<dbReference type="EMBL" id="CP000930">
    <property type="protein sequence ID" value="ABZ84373.1"/>
    <property type="molecule type" value="Genomic_DNA"/>
</dbReference>
<dbReference type="CDD" id="cd00082">
    <property type="entry name" value="HisKA"/>
    <property type="match status" value="1"/>
</dbReference>
<feature type="domain" description="Histidine kinase" evidence="12">
    <location>
        <begin position="263"/>
        <end position="475"/>
    </location>
</feature>
<dbReference type="InterPro" id="IPR036097">
    <property type="entry name" value="HisK_dim/P_sf"/>
</dbReference>
<dbReference type="SMART" id="SM00387">
    <property type="entry name" value="HATPase_c"/>
    <property type="match status" value="1"/>
</dbReference>
<sequence length="504" mass="55359">MQKGMDGMDKKTGPFLQISLGQRITISYFILLLLAFLIVGASFNTLTRQFLIGETKENLREQGNVIVTMFKRTSALPEQKELRTGRVLANLIDAESVIIDNKGVIIASNRPRRFPVGDVLVYPRMKTVLGGSEESDLWTDRDRDMVTVGLPLRNRDGAVIGGLFLFSQLEGIDAMSRQINRALFKGLLLSGLIALVIGVFFSRSISRPARNLSAAALALAHRRYDTELPIDRADELGEIARSFALMRDRIQRYDETQRSFLQTASHELKTPLMSIQGYAEGIKEGVFEGEEAEKGLDTIIAESQRLKGIVDEMILLSKLESLDGLYRFQPLPLSEVAREGVEKMQGLALELGKSLHFSTDSHTSSGLAPTDLVFGDRDKLLQALINLLSNALRHAKDHVFVTASPDCIQVLDDGDGIDPQELPRLFQRFYKGKRGDTGLGLSIALTIAEKHGGTITVTNAPRGGALFELRLPPLHNSAANNTAPVAAIFTKIPQSSHNGAAIDN</sequence>
<dbReference type="Gene3D" id="3.30.565.10">
    <property type="entry name" value="Histidine kinase-like ATPase, C-terminal domain"/>
    <property type="match status" value="1"/>
</dbReference>
<dbReference type="EC" id="2.7.13.3" evidence="3"/>
<keyword evidence="5" id="KW-0808">Transferase</keyword>
<dbReference type="GO" id="GO:0016020">
    <property type="term" value="C:membrane"/>
    <property type="evidence" value="ECO:0007669"/>
    <property type="project" value="UniProtKB-SubCell"/>
</dbReference>
<feature type="domain" description="HAMP" evidence="13">
    <location>
        <begin position="203"/>
        <end position="255"/>
    </location>
</feature>
<evidence type="ECO:0000256" key="4">
    <source>
        <dbReference type="ARBA" id="ARBA00022553"/>
    </source>
</evidence>
<dbReference type="Gene3D" id="1.10.287.130">
    <property type="match status" value="1"/>
</dbReference>
<gene>
    <name evidence="14" type="ORF">HM1_1808</name>
</gene>
<dbReference type="RefSeq" id="WP_012282877.1">
    <property type="nucleotide sequence ID" value="NC_010337.2"/>
</dbReference>
<keyword evidence="4" id="KW-0597">Phosphoprotein</keyword>
<keyword evidence="15" id="KW-1185">Reference proteome</keyword>
<keyword evidence="9" id="KW-0902">Two-component regulatory system</keyword>
<keyword evidence="10 11" id="KW-0472">Membrane</keyword>
<keyword evidence="6 11" id="KW-0812">Transmembrane</keyword>
<feature type="transmembrane region" description="Helical" evidence="11">
    <location>
        <begin position="26"/>
        <end position="46"/>
    </location>
</feature>
<dbReference type="Proteomes" id="UP000008550">
    <property type="component" value="Chromosome"/>
</dbReference>
<dbReference type="InterPro" id="IPR003594">
    <property type="entry name" value="HATPase_dom"/>
</dbReference>
<evidence type="ECO:0000256" key="1">
    <source>
        <dbReference type="ARBA" id="ARBA00000085"/>
    </source>
</evidence>
<dbReference type="CDD" id="cd06225">
    <property type="entry name" value="HAMP"/>
    <property type="match status" value="1"/>
</dbReference>
<evidence type="ECO:0000259" key="13">
    <source>
        <dbReference type="PROSITE" id="PS50885"/>
    </source>
</evidence>
<dbReference type="PANTHER" id="PTHR45436">
    <property type="entry name" value="SENSOR HISTIDINE KINASE YKOH"/>
    <property type="match status" value="1"/>
</dbReference>
<dbReference type="InterPro" id="IPR036890">
    <property type="entry name" value="HATPase_C_sf"/>
</dbReference>
<comment type="catalytic activity">
    <reaction evidence="1">
        <text>ATP + protein L-histidine = ADP + protein N-phospho-L-histidine.</text>
        <dbReference type="EC" id="2.7.13.3"/>
    </reaction>
</comment>
<dbReference type="SUPFAM" id="SSF47384">
    <property type="entry name" value="Homodimeric domain of signal transducing histidine kinase"/>
    <property type="match status" value="1"/>
</dbReference>
<keyword evidence="7 14" id="KW-0418">Kinase</keyword>
<dbReference type="InterPro" id="IPR004358">
    <property type="entry name" value="Sig_transdc_His_kin-like_C"/>
</dbReference>
<dbReference type="SMART" id="SM00388">
    <property type="entry name" value="HisKA"/>
    <property type="match status" value="1"/>
</dbReference>